<dbReference type="PROSITE" id="PS00636">
    <property type="entry name" value="DNAJ_1"/>
    <property type="match status" value="1"/>
</dbReference>
<gene>
    <name evidence="3" type="ORF">SAMN05444170_0825</name>
</gene>
<dbReference type="PROSITE" id="PS50076">
    <property type="entry name" value="DNAJ_2"/>
    <property type="match status" value="1"/>
</dbReference>
<evidence type="ECO:0000256" key="1">
    <source>
        <dbReference type="ARBA" id="ARBA00023186"/>
    </source>
</evidence>
<accession>A0A1M7T5J1</accession>
<dbReference type="Pfam" id="PF01556">
    <property type="entry name" value="DnaJ_C"/>
    <property type="match status" value="1"/>
</dbReference>
<reference evidence="4" key="1">
    <citation type="submission" date="2016-11" db="EMBL/GenBank/DDBJ databases">
        <authorList>
            <person name="Varghese N."/>
            <person name="Submissions S."/>
        </authorList>
    </citation>
    <scope>NUCLEOTIDE SEQUENCE [LARGE SCALE GENOMIC DNA]</scope>
    <source>
        <strain evidence="4">GAS401</strain>
    </source>
</reference>
<dbReference type="GO" id="GO:0051082">
    <property type="term" value="F:unfolded protein binding"/>
    <property type="evidence" value="ECO:0007669"/>
    <property type="project" value="InterPro"/>
</dbReference>
<sequence length="305" mass="33519">MAVDPYTTLGVKKHATQEEIQKAYRRLAKKLHPDLNPGNKIAEDKFKEVSAAYDLLGDPDKRARFDRGEIDASGTERPRQQYYRDFADQNGWSAAYTNNSGFSDFGDFAGSEDILSEIFGRAGSAGRRRRGQDVRYHLELSFLDAVNGGKQSIVLPDGTTLDVNIPPGTRDGQILRLRGKGRPAPGEGPAGDALIEISVLPHPYFTRKGDDIYLDLPISLKEAVLSARVRVPTPGGVVTVAVPKWSNTGRVLRLKGRGVPRADGSKGDEYVKLMLMLPEKPDPKLEAFVAGWQPVEYSPRQSMGV</sequence>
<dbReference type="PANTHER" id="PTHR43096">
    <property type="entry name" value="DNAJ HOMOLOG 1, MITOCHONDRIAL-RELATED"/>
    <property type="match status" value="1"/>
</dbReference>
<name>A0A1M7T5J1_9BRAD</name>
<dbReference type="InterPro" id="IPR036869">
    <property type="entry name" value="J_dom_sf"/>
</dbReference>
<dbReference type="Gene3D" id="2.60.260.20">
    <property type="entry name" value="Urease metallochaperone UreE, N-terminal domain"/>
    <property type="match status" value="2"/>
</dbReference>
<dbReference type="PRINTS" id="PR00625">
    <property type="entry name" value="JDOMAIN"/>
</dbReference>
<organism evidence="3 4">
    <name type="scientific">Bradyrhizobium erythrophlei</name>
    <dbReference type="NCBI Taxonomy" id="1437360"/>
    <lineage>
        <taxon>Bacteria</taxon>
        <taxon>Pseudomonadati</taxon>
        <taxon>Pseudomonadota</taxon>
        <taxon>Alphaproteobacteria</taxon>
        <taxon>Hyphomicrobiales</taxon>
        <taxon>Nitrobacteraceae</taxon>
        <taxon>Bradyrhizobium</taxon>
    </lineage>
</organism>
<feature type="domain" description="J" evidence="2">
    <location>
        <begin position="4"/>
        <end position="69"/>
    </location>
</feature>
<proteinExistence type="predicted"/>
<dbReference type="SUPFAM" id="SSF49493">
    <property type="entry name" value="HSP40/DnaJ peptide-binding domain"/>
    <property type="match status" value="2"/>
</dbReference>
<dbReference type="InterPro" id="IPR001623">
    <property type="entry name" value="DnaJ_domain"/>
</dbReference>
<dbReference type="FunFam" id="2.60.260.20:FF:000013">
    <property type="entry name" value="DnaJ subfamily B member 11"/>
    <property type="match status" value="1"/>
</dbReference>
<dbReference type="GO" id="GO:0005737">
    <property type="term" value="C:cytoplasm"/>
    <property type="evidence" value="ECO:0007669"/>
    <property type="project" value="TreeGrafter"/>
</dbReference>
<evidence type="ECO:0000259" key="2">
    <source>
        <dbReference type="PROSITE" id="PS50076"/>
    </source>
</evidence>
<dbReference type="CDD" id="cd10747">
    <property type="entry name" value="DnaJ_C"/>
    <property type="match status" value="1"/>
</dbReference>
<dbReference type="InterPro" id="IPR018253">
    <property type="entry name" value="DnaJ_domain_CS"/>
</dbReference>
<keyword evidence="1" id="KW-0143">Chaperone</keyword>
<keyword evidence="4" id="KW-1185">Reference proteome</keyword>
<dbReference type="EMBL" id="LT670849">
    <property type="protein sequence ID" value="SHN65966.1"/>
    <property type="molecule type" value="Genomic_DNA"/>
</dbReference>
<dbReference type="GO" id="GO:0042026">
    <property type="term" value="P:protein refolding"/>
    <property type="evidence" value="ECO:0007669"/>
    <property type="project" value="TreeGrafter"/>
</dbReference>
<dbReference type="Gene3D" id="1.10.287.110">
    <property type="entry name" value="DnaJ domain"/>
    <property type="match status" value="1"/>
</dbReference>
<dbReference type="OrthoDB" id="9779889at2"/>
<dbReference type="Proteomes" id="UP000184096">
    <property type="component" value="Chromosome I"/>
</dbReference>
<dbReference type="InterPro" id="IPR002939">
    <property type="entry name" value="DnaJ_C"/>
</dbReference>
<dbReference type="SUPFAM" id="SSF46565">
    <property type="entry name" value="Chaperone J-domain"/>
    <property type="match status" value="1"/>
</dbReference>
<evidence type="ECO:0000313" key="4">
    <source>
        <dbReference type="Proteomes" id="UP000184096"/>
    </source>
</evidence>
<dbReference type="CDD" id="cd06257">
    <property type="entry name" value="DnaJ"/>
    <property type="match status" value="1"/>
</dbReference>
<dbReference type="Pfam" id="PF00226">
    <property type="entry name" value="DnaJ"/>
    <property type="match status" value="1"/>
</dbReference>
<dbReference type="InterPro" id="IPR008971">
    <property type="entry name" value="HSP40/DnaJ_pept-bd"/>
</dbReference>
<protein>
    <submittedName>
        <fullName evidence="3">DnaJ domain-containing protein</fullName>
    </submittedName>
</protein>
<dbReference type="PANTHER" id="PTHR43096:SF52">
    <property type="entry name" value="DNAJ HOMOLOG 1, MITOCHONDRIAL-RELATED"/>
    <property type="match status" value="1"/>
</dbReference>
<evidence type="ECO:0000313" key="3">
    <source>
        <dbReference type="EMBL" id="SHN65966.1"/>
    </source>
</evidence>
<dbReference type="AlphaFoldDB" id="A0A1M7T5J1"/>
<dbReference type="SMART" id="SM00271">
    <property type="entry name" value="DnaJ"/>
    <property type="match status" value="1"/>
</dbReference>